<evidence type="ECO:0000259" key="5">
    <source>
        <dbReference type="Pfam" id="PF02737"/>
    </source>
</evidence>
<sequence>MIQHTAVVGAGDMGHGFAAHFALHGRDVTLIDHRQSNLEEAEARIREVVAFHDEEGLASASADEVLGRITFTLDRAEGVSDVDFVLETVPEELDLKREVFAALADAAPSDAVLASNTSGIPVTDIAAGNDATDRIVGCHWWYPPYLLEPVEVVRGEATSDATMERTTAFIEDIDREPVVVERDVPGFVWNRVQNAVVRECMHLAAEGVASVEDINTAIRDGYARRTAVIGPFETVDVGGLALYRTVAGNLYPHLSDADEPSDLYDEYLDAGRGGIEDGAGFFEYDVPAREVTRRRDEGLAALQRAIDEQRD</sequence>
<proteinExistence type="inferred from homology"/>
<accession>A0A7D5GBA1</accession>
<feature type="site" description="Important for catalytic activity" evidence="3">
    <location>
        <position position="139"/>
    </location>
</feature>
<evidence type="ECO:0000256" key="3">
    <source>
        <dbReference type="PIRSR" id="PIRSR000105-1"/>
    </source>
</evidence>
<dbReference type="PANTHER" id="PTHR48075:SF5">
    <property type="entry name" value="3-HYDROXYBUTYRYL-COA DEHYDROGENASE"/>
    <property type="match status" value="1"/>
</dbReference>
<dbReference type="SUPFAM" id="SSF48179">
    <property type="entry name" value="6-phosphogluconate dehydrogenase C-terminal domain-like"/>
    <property type="match status" value="1"/>
</dbReference>
<dbReference type="KEGG" id="halg:HUG10_07190"/>
<dbReference type="InterPro" id="IPR036291">
    <property type="entry name" value="NAD(P)-bd_dom_sf"/>
</dbReference>
<dbReference type="InterPro" id="IPR022694">
    <property type="entry name" value="3-OHacyl-CoA_DH"/>
</dbReference>
<dbReference type="InterPro" id="IPR006176">
    <property type="entry name" value="3-OHacyl-CoA_DH_NAD-bd"/>
</dbReference>
<dbReference type="AlphaFoldDB" id="A0A7D5GBA1"/>
<dbReference type="Pfam" id="PF02737">
    <property type="entry name" value="3HCDH_N"/>
    <property type="match status" value="1"/>
</dbReference>
<keyword evidence="2" id="KW-0560">Oxidoreductase</keyword>
<dbReference type="Gene3D" id="1.10.1040.10">
    <property type="entry name" value="N-(1-d-carboxylethyl)-l-norvaline Dehydrogenase, domain 2"/>
    <property type="match status" value="1"/>
</dbReference>
<organism evidence="6 7">
    <name type="scientific">Halorarum halophilum</name>
    <dbReference type="NCBI Taxonomy" id="2743090"/>
    <lineage>
        <taxon>Archaea</taxon>
        <taxon>Methanobacteriati</taxon>
        <taxon>Methanobacteriota</taxon>
        <taxon>Stenosarchaea group</taxon>
        <taxon>Halobacteria</taxon>
        <taxon>Halobacteriales</taxon>
        <taxon>Haloferacaceae</taxon>
        <taxon>Halorarum</taxon>
    </lineage>
</organism>
<dbReference type="SUPFAM" id="SSF51735">
    <property type="entry name" value="NAD(P)-binding Rossmann-fold domains"/>
    <property type="match status" value="1"/>
</dbReference>
<dbReference type="OrthoDB" id="51300at2157"/>
<dbReference type="GO" id="GO:0016616">
    <property type="term" value="F:oxidoreductase activity, acting on the CH-OH group of donors, NAD or NADP as acceptor"/>
    <property type="evidence" value="ECO:0007669"/>
    <property type="project" value="InterPro"/>
</dbReference>
<dbReference type="InterPro" id="IPR006180">
    <property type="entry name" value="3-OHacyl-CoA_DH_CS"/>
</dbReference>
<comment type="similarity">
    <text evidence="1">Belongs to the 3-hydroxyacyl-CoA dehydrogenase family.</text>
</comment>
<evidence type="ECO:0000256" key="1">
    <source>
        <dbReference type="ARBA" id="ARBA00009463"/>
    </source>
</evidence>
<dbReference type="InterPro" id="IPR013328">
    <property type="entry name" value="6PGD_dom2"/>
</dbReference>
<dbReference type="Pfam" id="PF00725">
    <property type="entry name" value="3HCDH"/>
    <property type="match status" value="1"/>
</dbReference>
<dbReference type="GO" id="GO:0070403">
    <property type="term" value="F:NAD+ binding"/>
    <property type="evidence" value="ECO:0007669"/>
    <property type="project" value="InterPro"/>
</dbReference>
<dbReference type="Gene3D" id="3.40.50.720">
    <property type="entry name" value="NAD(P)-binding Rossmann-like Domain"/>
    <property type="match status" value="1"/>
</dbReference>
<evidence type="ECO:0000313" key="6">
    <source>
        <dbReference type="EMBL" id="QLG27346.1"/>
    </source>
</evidence>
<evidence type="ECO:0000313" key="7">
    <source>
        <dbReference type="Proteomes" id="UP000509750"/>
    </source>
</evidence>
<dbReference type="EMBL" id="CP058529">
    <property type="protein sequence ID" value="QLG27346.1"/>
    <property type="molecule type" value="Genomic_DNA"/>
</dbReference>
<dbReference type="RefSeq" id="WP_179168921.1">
    <property type="nucleotide sequence ID" value="NZ_CP058529.1"/>
</dbReference>
<evidence type="ECO:0000259" key="4">
    <source>
        <dbReference type="Pfam" id="PF00725"/>
    </source>
</evidence>
<dbReference type="PROSITE" id="PS00067">
    <property type="entry name" value="3HCDH"/>
    <property type="match status" value="1"/>
</dbReference>
<feature type="domain" description="3-hydroxyacyl-CoA dehydrogenase C-terminal" evidence="4">
    <location>
        <begin position="186"/>
        <end position="284"/>
    </location>
</feature>
<gene>
    <name evidence="6" type="ORF">HUG10_07190</name>
</gene>
<dbReference type="PANTHER" id="PTHR48075">
    <property type="entry name" value="3-HYDROXYACYL-COA DEHYDROGENASE FAMILY PROTEIN"/>
    <property type="match status" value="1"/>
</dbReference>
<dbReference type="InterPro" id="IPR006108">
    <property type="entry name" value="3HC_DH_C"/>
</dbReference>
<dbReference type="GeneID" id="56028605"/>
<dbReference type="PIRSF" id="PIRSF000105">
    <property type="entry name" value="HCDH"/>
    <property type="match status" value="1"/>
</dbReference>
<keyword evidence="7" id="KW-1185">Reference proteome</keyword>
<dbReference type="InterPro" id="IPR008927">
    <property type="entry name" value="6-PGluconate_DH-like_C_sf"/>
</dbReference>
<feature type="domain" description="3-hydroxyacyl-CoA dehydrogenase NAD binding" evidence="5">
    <location>
        <begin position="5"/>
        <end position="183"/>
    </location>
</feature>
<evidence type="ECO:0000256" key="2">
    <source>
        <dbReference type="ARBA" id="ARBA00023002"/>
    </source>
</evidence>
<dbReference type="GO" id="GO:0006631">
    <property type="term" value="P:fatty acid metabolic process"/>
    <property type="evidence" value="ECO:0007669"/>
    <property type="project" value="InterPro"/>
</dbReference>
<dbReference type="Proteomes" id="UP000509750">
    <property type="component" value="Chromosome"/>
</dbReference>
<name>A0A7D5GBA1_9EURY</name>
<protein>
    <submittedName>
        <fullName evidence="6">3-hydroxyacyl-CoA dehydrogenase family protein</fullName>
    </submittedName>
</protein>
<reference evidence="6 7" key="1">
    <citation type="submission" date="2020-07" db="EMBL/GenBank/DDBJ databases">
        <title>Gai3-2, isolated from salt lake.</title>
        <authorList>
            <person name="Cui H."/>
            <person name="Shi X."/>
        </authorList>
    </citation>
    <scope>NUCLEOTIDE SEQUENCE [LARGE SCALE GENOMIC DNA]</scope>
    <source>
        <strain evidence="6 7">Gai3-2</strain>
    </source>
</reference>